<dbReference type="Proteomes" id="UP000297853">
    <property type="component" value="Unassembled WGS sequence"/>
</dbReference>
<evidence type="ECO:0008006" key="3">
    <source>
        <dbReference type="Google" id="ProtNLM"/>
    </source>
</evidence>
<keyword evidence="2" id="KW-1185">Reference proteome</keyword>
<name>A0ABY2ITL8_9MICO</name>
<protein>
    <recommendedName>
        <fullName evidence="3">HNH endonuclease</fullName>
    </recommendedName>
</protein>
<dbReference type="EMBL" id="SOGQ01000083">
    <property type="protein sequence ID" value="TFC94567.1"/>
    <property type="molecule type" value="Genomic_DNA"/>
</dbReference>
<evidence type="ECO:0000313" key="2">
    <source>
        <dbReference type="Proteomes" id="UP000297853"/>
    </source>
</evidence>
<proteinExistence type="predicted"/>
<evidence type="ECO:0000313" key="1">
    <source>
        <dbReference type="EMBL" id="TFC94567.1"/>
    </source>
</evidence>
<reference evidence="1 2" key="1">
    <citation type="submission" date="2019-03" db="EMBL/GenBank/DDBJ databases">
        <title>Genomics of glacier-inhabiting Cryobacterium strains.</title>
        <authorList>
            <person name="Liu Q."/>
            <person name="Xin Y.-H."/>
        </authorList>
    </citation>
    <scope>NUCLEOTIDE SEQUENCE [LARGE SCALE GENOMIC DNA]</scope>
    <source>
        <strain evidence="1 2">TMT1-23-1</strain>
    </source>
</reference>
<dbReference type="RefSeq" id="WP_134432717.1">
    <property type="nucleotide sequence ID" value="NZ_SOGQ01000083.1"/>
</dbReference>
<organism evidence="1 2">
    <name type="scientific">Cryobacterium sinapicolor</name>
    <dbReference type="NCBI Taxonomy" id="1259236"/>
    <lineage>
        <taxon>Bacteria</taxon>
        <taxon>Bacillati</taxon>
        <taxon>Actinomycetota</taxon>
        <taxon>Actinomycetes</taxon>
        <taxon>Micrococcales</taxon>
        <taxon>Microbacteriaceae</taxon>
        <taxon>Cryobacterium</taxon>
    </lineage>
</organism>
<accession>A0ABY2ITL8</accession>
<gene>
    <name evidence="1" type="ORF">E3T28_14795</name>
</gene>
<comment type="caution">
    <text evidence="1">The sequence shown here is derived from an EMBL/GenBank/DDBJ whole genome shotgun (WGS) entry which is preliminary data.</text>
</comment>
<sequence length="182" mass="19888">MDAEVSTTKARRVYPPLGPAERLVANARQNEVRQAASRAKPCATCGQPRGERTGPSTRVCQSCADAATAALARTAERKHAAYIKRRDQAANEAPDDGVYLMGPVVWDWSGLSGVVRCTLPTCRTFAELYSTRQDTRRAAQRHITTEHIETRLGYCTVDGCDQPAITLSMCARHDQQARKAAA</sequence>